<proteinExistence type="predicted"/>
<dbReference type="CDD" id="cd00093">
    <property type="entry name" value="HTH_XRE"/>
    <property type="match status" value="1"/>
</dbReference>
<dbReference type="GO" id="GO:0003677">
    <property type="term" value="F:DNA binding"/>
    <property type="evidence" value="ECO:0007669"/>
    <property type="project" value="InterPro"/>
</dbReference>
<sequence length="171" mass="18141">MRRMKTLGSQIREARLRRHLSQSALARQVGCKQSALSMYEGGRAGALGAETVGKLCAALGLLPPTEAELAAEAARPQGTRVYCPNPACPSNLPVRVGENVVLVPHGHLAEEGEVHCAWCGEVLERACPECGAPLNAGAHCVRCGAAYLTEAPERFDAERAAASERALAWSR</sequence>
<comment type="caution">
    <text evidence="2">The sequence shown here is derived from an EMBL/GenBank/DDBJ whole genome shotgun (WGS) entry which is preliminary data.</text>
</comment>
<reference evidence="2" key="1">
    <citation type="submission" date="2020-10" db="EMBL/GenBank/DDBJ databases">
        <authorList>
            <person name="Gilroy R."/>
        </authorList>
    </citation>
    <scope>NUCLEOTIDE SEQUENCE</scope>
    <source>
        <strain evidence="2">35461</strain>
    </source>
</reference>
<dbReference type="InterPro" id="IPR010982">
    <property type="entry name" value="Lambda_DNA-bd_dom_sf"/>
</dbReference>
<reference evidence="2" key="2">
    <citation type="journal article" date="2021" name="PeerJ">
        <title>Extensive microbial diversity within the chicken gut microbiome revealed by metagenomics and culture.</title>
        <authorList>
            <person name="Gilroy R."/>
            <person name="Ravi A."/>
            <person name="Getino M."/>
            <person name="Pursley I."/>
            <person name="Horton D.L."/>
            <person name="Alikhan N.F."/>
            <person name="Baker D."/>
            <person name="Gharbi K."/>
            <person name="Hall N."/>
            <person name="Watson M."/>
            <person name="Adriaenssens E.M."/>
            <person name="Foster-Nyarko E."/>
            <person name="Jarju S."/>
            <person name="Secka A."/>
            <person name="Antonio M."/>
            <person name="Oren A."/>
            <person name="Chaudhuri R.R."/>
            <person name="La Ragione R."/>
            <person name="Hildebrand F."/>
            <person name="Pallen M.J."/>
        </authorList>
    </citation>
    <scope>NUCLEOTIDE SEQUENCE</scope>
    <source>
        <strain evidence="2">35461</strain>
    </source>
</reference>
<name>A0A9D1NLH2_9BACT</name>
<evidence type="ECO:0000313" key="2">
    <source>
        <dbReference type="EMBL" id="HIV08835.1"/>
    </source>
</evidence>
<organism evidence="2 3">
    <name type="scientific">Candidatus Spyradenecus faecavium</name>
    <dbReference type="NCBI Taxonomy" id="2840947"/>
    <lineage>
        <taxon>Bacteria</taxon>
        <taxon>Pseudomonadati</taxon>
        <taxon>Lentisphaerota</taxon>
        <taxon>Lentisphaeria</taxon>
        <taxon>Lentisphaerales</taxon>
        <taxon>Lentisphaeraceae</taxon>
        <taxon>Lentisphaeraceae incertae sedis</taxon>
        <taxon>Candidatus Spyradenecus</taxon>
    </lineage>
</organism>
<feature type="domain" description="HTH cro/C1-type" evidence="1">
    <location>
        <begin position="11"/>
        <end position="69"/>
    </location>
</feature>
<dbReference type="Gene3D" id="1.10.260.40">
    <property type="entry name" value="lambda repressor-like DNA-binding domains"/>
    <property type="match status" value="1"/>
</dbReference>
<protein>
    <submittedName>
        <fullName evidence="2">Helix-turn-helix domain-containing protein</fullName>
    </submittedName>
</protein>
<dbReference type="EMBL" id="DVOR01000059">
    <property type="protein sequence ID" value="HIV08835.1"/>
    <property type="molecule type" value="Genomic_DNA"/>
</dbReference>
<dbReference type="PROSITE" id="PS50943">
    <property type="entry name" value="HTH_CROC1"/>
    <property type="match status" value="1"/>
</dbReference>
<dbReference type="SMART" id="SM00530">
    <property type="entry name" value="HTH_XRE"/>
    <property type="match status" value="1"/>
</dbReference>
<dbReference type="Proteomes" id="UP000886845">
    <property type="component" value="Unassembled WGS sequence"/>
</dbReference>
<gene>
    <name evidence="2" type="ORF">IAC79_01805</name>
</gene>
<accession>A0A9D1NLH2</accession>
<dbReference type="SUPFAM" id="SSF47413">
    <property type="entry name" value="lambda repressor-like DNA-binding domains"/>
    <property type="match status" value="1"/>
</dbReference>
<dbReference type="Pfam" id="PF13560">
    <property type="entry name" value="HTH_31"/>
    <property type="match status" value="1"/>
</dbReference>
<dbReference type="AlphaFoldDB" id="A0A9D1NLH2"/>
<evidence type="ECO:0000313" key="3">
    <source>
        <dbReference type="Proteomes" id="UP000886845"/>
    </source>
</evidence>
<evidence type="ECO:0000259" key="1">
    <source>
        <dbReference type="PROSITE" id="PS50943"/>
    </source>
</evidence>
<dbReference type="InterPro" id="IPR001387">
    <property type="entry name" value="Cro/C1-type_HTH"/>
</dbReference>